<dbReference type="Proteomes" id="UP001162891">
    <property type="component" value="Chromosome"/>
</dbReference>
<proteinExistence type="predicted"/>
<evidence type="ECO:0000256" key="1">
    <source>
        <dbReference type="ARBA" id="ARBA00022741"/>
    </source>
</evidence>
<dbReference type="PANTHER" id="PTHR32309">
    <property type="entry name" value="TYROSINE-PROTEIN KINASE"/>
    <property type="match status" value="1"/>
</dbReference>
<evidence type="ECO:0000313" key="5">
    <source>
        <dbReference type="Proteomes" id="UP001162891"/>
    </source>
</evidence>
<organism evidence="4 5">
    <name type="scientific">Anaeromyxobacter oryzae</name>
    <dbReference type="NCBI Taxonomy" id="2918170"/>
    <lineage>
        <taxon>Bacteria</taxon>
        <taxon>Pseudomonadati</taxon>
        <taxon>Myxococcota</taxon>
        <taxon>Myxococcia</taxon>
        <taxon>Myxococcales</taxon>
        <taxon>Cystobacterineae</taxon>
        <taxon>Anaeromyxobacteraceae</taxon>
        <taxon>Anaeromyxobacter</taxon>
    </lineage>
</organism>
<sequence length="245" mass="25084">MIPAETLQASHPAAAPESRLVALAAPESQAAVQYRVLFQRLLRVASRRPARVVAITSAGRGEGRTTTAANLALTAAQESKTVILVEADLRRPTLAALLGLAPRAGLADVLDGTAELGQAVVRVGGLAVLCAGDARDPAASLRSPRVPAIVEQLRAAYEHVVLDAPPALAFADGDRLAAAADAVILVIRAGVTPRNVVRLALEALGERAAGVVLNDVDPASAGQGRWLHADSADAVPVPGSRRSAG</sequence>
<dbReference type="SUPFAM" id="SSF52540">
    <property type="entry name" value="P-loop containing nucleoside triphosphate hydrolases"/>
    <property type="match status" value="1"/>
</dbReference>
<keyword evidence="2" id="KW-0067">ATP-binding</keyword>
<feature type="region of interest" description="Disordered" evidence="3">
    <location>
        <begin position="225"/>
        <end position="245"/>
    </location>
</feature>
<accession>A0ABM7X2J2</accession>
<name>A0ABM7X2J2_9BACT</name>
<dbReference type="Gene3D" id="3.40.50.300">
    <property type="entry name" value="P-loop containing nucleotide triphosphate hydrolases"/>
    <property type="match status" value="1"/>
</dbReference>
<dbReference type="CDD" id="cd05387">
    <property type="entry name" value="BY-kinase"/>
    <property type="match status" value="1"/>
</dbReference>
<dbReference type="InterPro" id="IPR005702">
    <property type="entry name" value="Wzc-like_C"/>
</dbReference>
<evidence type="ECO:0000313" key="4">
    <source>
        <dbReference type="EMBL" id="BDG06014.1"/>
    </source>
</evidence>
<evidence type="ECO:0000256" key="3">
    <source>
        <dbReference type="SAM" id="MobiDB-lite"/>
    </source>
</evidence>
<protein>
    <submittedName>
        <fullName evidence="4">Exopolysaccharide biosynthesis protein</fullName>
    </submittedName>
</protein>
<evidence type="ECO:0000256" key="2">
    <source>
        <dbReference type="ARBA" id="ARBA00022840"/>
    </source>
</evidence>
<dbReference type="EMBL" id="AP025591">
    <property type="protein sequence ID" value="BDG06014.1"/>
    <property type="molecule type" value="Genomic_DNA"/>
</dbReference>
<reference evidence="5" key="1">
    <citation type="journal article" date="2022" name="Int. J. Syst. Evol. Microbiol.">
        <title>Anaeromyxobacter oryzae sp. nov., Anaeromyxobacter diazotrophicus sp. nov. and Anaeromyxobacter paludicola sp. nov., isolated from paddy soils.</title>
        <authorList>
            <person name="Itoh H."/>
            <person name="Xu Z."/>
            <person name="Mise K."/>
            <person name="Masuda Y."/>
            <person name="Ushijima N."/>
            <person name="Hayakawa C."/>
            <person name="Shiratori Y."/>
            <person name="Senoo K."/>
        </authorList>
    </citation>
    <scope>NUCLEOTIDE SEQUENCE [LARGE SCALE GENOMIC DNA]</scope>
    <source>
        <strain evidence="5">Red232</strain>
    </source>
</reference>
<gene>
    <name evidence="4" type="primary">epsC</name>
    <name evidence="4" type="ORF">AMOR_50100</name>
</gene>
<dbReference type="InterPro" id="IPR027417">
    <property type="entry name" value="P-loop_NTPase"/>
</dbReference>
<dbReference type="RefSeq" id="WP_248355265.1">
    <property type="nucleotide sequence ID" value="NZ_AP025591.1"/>
</dbReference>
<keyword evidence="1" id="KW-0547">Nucleotide-binding</keyword>
<dbReference type="PANTHER" id="PTHR32309:SF13">
    <property type="entry name" value="FERRIC ENTEROBACTIN TRANSPORT PROTEIN FEPE"/>
    <property type="match status" value="1"/>
</dbReference>
<keyword evidence="5" id="KW-1185">Reference proteome</keyword>
<dbReference type="InterPro" id="IPR050445">
    <property type="entry name" value="Bact_polysacc_biosynth/exp"/>
</dbReference>